<dbReference type="PANTHER" id="PTHR33884:SF3">
    <property type="entry name" value="UPF0410 PROTEIN YMGE"/>
    <property type="match status" value="1"/>
</dbReference>
<keyword evidence="6 7" id="KW-0472">Membrane</keyword>
<evidence type="ECO:0000256" key="1">
    <source>
        <dbReference type="ARBA" id="ARBA00004651"/>
    </source>
</evidence>
<keyword evidence="5 7" id="KW-1133">Transmembrane helix</keyword>
<comment type="subcellular location">
    <subcellularLocation>
        <location evidence="1">Cell membrane</location>
        <topology evidence="1">Multi-pass membrane protein</topology>
    </subcellularLocation>
</comment>
<evidence type="ECO:0000313" key="9">
    <source>
        <dbReference type="Proteomes" id="UP000289269"/>
    </source>
</evidence>
<dbReference type="Pfam" id="PF04226">
    <property type="entry name" value="Transgly_assoc"/>
    <property type="match status" value="1"/>
</dbReference>
<evidence type="ECO:0000256" key="6">
    <source>
        <dbReference type="ARBA" id="ARBA00023136"/>
    </source>
</evidence>
<dbReference type="GO" id="GO:0005886">
    <property type="term" value="C:plasma membrane"/>
    <property type="evidence" value="ECO:0007669"/>
    <property type="project" value="UniProtKB-SubCell"/>
</dbReference>
<reference evidence="8" key="1">
    <citation type="submission" date="2019-01" db="EMBL/GenBank/DDBJ databases">
        <title>Genomic signatures and co-occurrence patterns of the ultra-small Saccharimodia (Patescibacteria phylum) suggest a symbiotic lifestyle.</title>
        <authorList>
            <person name="Lemos L."/>
            <person name="Medeiros J."/>
            <person name="Andreote F."/>
            <person name="Fernandes G."/>
            <person name="Varani A."/>
            <person name="Oliveira G."/>
            <person name="Pylro V."/>
        </authorList>
    </citation>
    <scope>NUCLEOTIDE SEQUENCE [LARGE SCALE GENOMIC DNA]</scope>
    <source>
        <strain evidence="8">AMD01</strain>
    </source>
</reference>
<dbReference type="AlphaFoldDB" id="A0A4Q0AIG7"/>
<dbReference type="EMBL" id="SCKW01000022">
    <property type="protein sequence ID" value="RWZ79018.1"/>
    <property type="molecule type" value="Genomic_DNA"/>
</dbReference>
<evidence type="ECO:0000313" key="8">
    <source>
        <dbReference type="EMBL" id="RWZ79018.1"/>
    </source>
</evidence>
<gene>
    <name evidence="8" type="ORF">EOT04_02355</name>
</gene>
<name>A0A4Q0AIG7_9BACT</name>
<evidence type="ECO:0000256" key="5">
    <source>
        <dbReference type="ARBA" id="ARBA00022989"/>
    </source>
</evidence>
<feature type="transmembrane region" description="Helical" evidence="7">
    <location>
        <begin position="59"/>
        <end position="78"/>
    </location>
</feature>
<keyword evidence="3" id="KW-1003">Cell membrane</keyword>
<organism evidence="8 9">
    <name type="scientific">Candidatus Chaera renei</name>
    <dbReference type="NCBI Taxonomy" id="2506947"/>
    <lineage>
        <taxon>Bacteria</taxon>
        <taxon>Candidatus Saccharimonadota</taxon>
        <taxon>Candidatus Saccharimonadia</taxon>
        <taxon>Candidatus Saccharimonadales</taxon>
        <taxon>Candidatus Saccharimonadaceae</taxon>
        <taxon>Candidatus Chaera</taxon>
    </lineage>
</organism>
<feature type="transmembrane region" description="Helical" evidence="7">
    <location>
        <begin position="6"/>
        <end position="23"/>
    </location>
</feature>
<proteinExistence type="inferred from homology"/>
<keyword evidence="9" id="KW-1185">Reference proteome</keyword>
<evidence type="ECO:0000256" key="7">
    <source>
        <dbReference type="SAM" id="Phobius"/>
    </source>
</evidence>
<comment type="caution">
    <text evidence="8">The sequence shown here is derived from an EMBL/GenBank/DDBJ whole genome shotgun (WGS) entry which is preliminary data.</text>
</comment>
<protein>
    <submittedName>
        <fullName evidence="8">GlsB/YeaQ/YmgE family stress response membrane protein</fullName>
    </submittedName>
</protein>
<accession>A0A4Q0AIG7</accession>
<evidence type="ECO:0000256" key="4">
    <source>
        <dbReference type="ARBA" id="ARBA00022692"/>
    </source>
</evidence>
<dbReference type="InterPro" id="IPR007341">
    <property type="entry name" value="Transgly_assoc"/>
</dbReference>
<sequence length="84" mass="8699">MGNLLLFIILGGIAGWLASIVMKTDSSMGVVANVVVGVLGALIGGFVFTALGGQGVTGFNFYSLLVALVGSIILLWLVKIFRRA</sequence>
<dbReference type="PANTHER" id="PTHR33884">
    <property type="entry name" value="UPF0410 PROTEIN YMGE"/>
    <property type="match status" value="1"/>
</dbReference>
<keyword evidence="4 7" id="KW-0812">Transmembrane</keyword>
<feature type="transmembrane region" description="Helical" evidence="7">
    <location>
        <begin position="30"/>
        <end position="53"/>
    </location>
</feature>
<comment type="similarity">
    <text evidence="2">Belongs to the UPF0410 family.</text>
</comment>
<evidence type="ECO:0000256" key="2">
    <source>
        <dbReference type="ARBA" id="ARBA00011006"/>
    </source>
</evidence>
<dbReference type="Proteomes" id="UP000289269">
    <property type="component" value="Unassembled WGS sequence"/>
</dbReference>
<evidence type="ECO:0000256" key="3">
    <source>
        <dbReference type="ARBA" id="ARBA00022475"/>
    </source>
</evidence>